<feature type="domain" description="Uracil-DNA glycosylase-like" evidence="1">
    <location>
        <begin position="29"/>
        <end position="186"/>
    </location>
</feature>
<evidence type="ECO:0000259" key="1">
    <source>
        <dbReference type="SMART" id="SM00986"/>
    </source>
</evidence>
<dbReference type="CDD" id="cd10033">
    <property type="entry name" value="UDG_like"/>
    <property type="match status" value="1"/>
</dbReference>
<proteinExistence type="predicted"/>
<evidence type="ECO:0000313" key="2">
    <source>
        <dbReference type="EMBL" id="GFZ27507.1"/>
    </source>
</evidence>
<keyword evidence="3" id="KW-1185">Reference proteome</keyword>
<name>A0A916QKB9_9LACO</name>
<dbReference type="RefSeq" id="WP_212781193.1">
    <property type="nucleotide sequence ID" value="NZ_BMAY01000012.1"/>
</dbReference>
<dbReference type="PANTHER" id="PTHR42160">
    <property type="entry name" value="URACIL-DNA GLYCOSYLASE SUPERFAMILY PROTEIN"/>
    <property type="match status" value="1"/>
</dbReference>
<dbReference type="InterPro" id="IPR005122">
    <property type="entry name" value="Uracil-DNA_glycosylase-like"/>
</dbReference>
<evidence type="ECO:0000313" key="3">
    <source>
        <dbReference type="Proteomes" id="UP000677218"/>
    </source>
</evidence>
<organism evidence="2 3">
    <name type="scientific">Lactobacillus corticis</name>
    <dbReference type="NCBI Taxonomy" id="2201249"/>
    <lineage>
        <taxon>Bacteria</taxon>
        <taxon>Bacillati</taxon>
        <taxon>Bacillota</taxon>
        <taxon>Bacilli</taxon>
        <taxon>Lactobacillales</taxon>
        <taxon>Lactobacillaceae</taxon>
        <taxon>Lactobacillus</taxon>
    </lineage>
</organism>
<dbReference type="Proteomes" id="UP000677218">
    <property type="component" value="Unassembled WGS sequence"/>
</dbReference>
<dbReference type="SUPFAM" id="SSF52141">
    <property type="entry name" value="Uracil-DNA glycosylase-like"/>
    <property type="match status" value="1"/>
</dbReference>
<comment type="caution">
    <text evidence="2">The sequence shown here is derived from an EMBL/GenBank/DDBJ whole genome shotgun (WGS) entry which is preliminary data.</text>
</comment>
<dbReference type="PANTHER" id="PTHR42160:SF1">
    <property type="entry name" value="URACIL-DNA GLYCOSYLASE SUPERFAMILY PROTEIN"/>
    <property type="match status" value="1"/>
</dbReference>
<gene>
    <name evidence="2" type="ORF">LCB40_13870</name>
</gene>
<dbReference type="Gene3D" id="3.40.470.10">
    <property type="entry name" value="Uracil-DNA glycosylase-like domain"/>
    <property type="match status" value="1"/>
</dbReference>
<dbReference type="SMART" id="SM00986">
    <property type="entry name" value="UDG"/>
    <property type="match status" value="1"/>
</dbReference>
<dbReference type="Pfam" id="PF03167">
    <property type="entry name" value="UDG"/>
    <property type="match status" value="1"/>
</dbReference>
<sequence length="194" mass="22398">MNSEVAKIIEEIKRDPENQEFTQAGIDPLFFVDPEATILIIGQAPGRIAQEKRIFWDDPSGDRLRDWMGIDRDQFYHSGKVAILPMDFYYPGKGKSGDLPPRADFAAKWHPQLLKMMPKLELTMLVGSYAVKKYLKLKSSAKLTEVVKNYQTYQPDYFPLVHPSPRNQLWMKRNPWFAAEVLPVLKQEVAQAMK</sequence>
<reference evidence="2" key="1">
    <citation type="submission" date="2020-08" db="EMBL/GenBank/DDBJ databases">
        <title>Taxonomic study for Lactobacillus species isolated from hardwood bark.</title>
        <authorList>
            <person name="Tohno M."/>
            <person name="Tanizawa Y."/>
        </authorList>
    </citation>
    <scope>NUCLEOTIDE SEQUENCE</scope>
    <source>
        <strain evidence="2">B40</strain>
    </source>
</reference>
<dbReference type="EMBL" id="BMAY01000012">
    <property type="protein sequence ID" value="GFZ27507.1"/>
    <property type="molecule type" value="Genomic_DNA"/>
</dbReference>
<accession>A0A916QKB9</accession>
<dbReference type="InterPro" id="IPR047124">
    <property type="entry name" value="HI_0220.2"/>
</dbReference>
<protein>
    <submittedName>
        <fullName evidence="2">Uracil-DNA glycosylase</fullName>
    </submittedName>
</protein>
<dbReference type="InterPro" id="IPR036895">
    <property type="entry name" value="Uracil-DNA_glycosylase-like_sf"/>
</dbReference>
<dbReference type="SMART" id="SM00987">
    <property type="entry name" value="UreE_C"/>
    <property type="match status" value="1"/>
</dbReference>
<dbReference type="AlphaFoldDB" id="A0A916QKB9"/>